<gene>
    <name evidence="1" type="ORF">EUX98_g3316</name>
</gene>
<protein>
    <submittedName>
        <fullName evidence="1">Uncharacterized protein</fullName>
    </submittedName>
</protein>
<dbReference type="OrthoDB" id="5311491at2759"/>
<dbReference type="Proteomes" id="UP000308730">
    <property type="component" value="Unassembled WGS sequence"/>
</dbReference>
<evidence type="ECO:0000313" key="1">
    <source>
        <dbReference type="EMBL" id="THH30864.1"/>
    </source>
</evidence>
<keyword evidence="2" id="KW-1185">Reference proteome</keyword>
<dbReference type="AlphaFoldDB" id="A0A4S4MWV3"/>
<reference evidence="1 2" key="1">
    <citation type="submission" date="2019-02" db="EMBL/GenBank/DDBJ databases">
        <title>Genome sequencing of the rare red list fungi Antrodiella citrinella (Flaviporus citrinellus).</title>
        <authorList>
            <person name="Buettner E."/>
            <person name="Kellner H."/>
        </authorList>
    </citation>
    <scope>NUCLEOTIDE SEQUENCE [LARGE SCALE GENOMIC DNA]</scope>
    <source>
        <strain evidence="1 2">DSM 108506</strain>
    </source>
</reference>
<evidence type="ECO:0000313" key="2">
    <source>
        <dbReference type="Proteomes" id="UP000308730"/>
    </source>
</evidence>
<dbReference type="EMBL" id="SGPM01000065">
    <property type="protein sequence ID" value="THH30864.1"/>
    <property type="molecule type" value="Genomic_DNA"/>
</dbReference>
<comment type="caution">
    <text evidence="1">The sequence shown here is derived from an EMBL/GenBank/DDBJ whole genome shotgun (WGS) entry which is preliminary data.</text>
</comment>
<sequence length="52" mass="5762">MLPSASEHNVRLVLLNRRDYPGTVTLSADEFKPFLAASADDDRAIIEACTRD</sequence>
<accession>A0A4S4MWV3</accession>
<organism evidence="1 2">
    <name type="scientific">Antrodiella citrinella</name>
    <dbReference type="NCBI Taxonomy" id="2447956"/>
    <lineage>
        <taxon>Eukaryota</taxon>
        <taxon>Fungi</taxon>
        <taxon>Dikarya</taxon>
        <taxon>Basidiomycota</taxon>
        <taxon>Agaricomycotina</taxon>
        <taxon>Agaricomycetes</taxon>
        <taxon>Polyporales</taxon>
        <taxon>Steccherinaceae</taxon>
        <taxon>Antrodiella</taxon>
    </lineage>
</organism>
<proteinExistence type="predicted"/>
<name>A0A4S4MWV3_9APHY</name>